<name>A0A6G1D8Q9_9ORYZ</name>
<organism evidence="2 3">
    <name type="scientific">Oryza meyeriana var. granulata</name>
    <dbReference type="NCBI Taxonomy" id="110450"/>
    <lineage>
        <taxon>Eukaryota</taxon>
        <taxon>Viridiplantae</taxon>
        <taxon>Streptophyta</taxon>
        <taxon>Embryophyta</taxon>
        <taxon>Tracheophyta</taxon>
        <taxon>Spermatophyta</taxon>
        <taxon>Magnoliopsida</taxon>
        <taxon>Liliopsida</taxon>
        <taxon>Poales</taxon>
        <taxon>Poaceae</taxon>
        <taxon>BOP clade</taxon>
        <taxon>Oryzoideae</taxon>
        <taxon>Oryzeae</taxon>
        <taxon>Oryzinae</taxon>
        <taxon>Oryza</taxon>
        <taxon>Oryza meyeriana</taxon>
    </lineage>
</organism>
<keyword evidence="3" id="KW-1185">Reference proteome</keyword>
<protein>
    <submittedName>
        <fullName evidence="2">Uncharacterized protein</fullName>
    </submittedName>
</protein>
<evidence type="ECO:0000313" key="2">
    <source>
        <dbReference type="EMBL" id="KAF0909098.1"/>
    </source>
</evidence>
<dbReference type="AlphaFoldDB" id="A0A6G1D8Q9"/>
<accession>A0A6G1D8Q9</accession>
<proteinExistence type="predicted"/>
<feature type="region of interest" description="Disordered" evidence="1">
    <location>
        <begin position="1"/>
        <end position="21"/>
    </location>
</feature>
<comment type="caution">
    <text evidence="2">The sequence shown here is derived from an EMBL/GenBank/DDBJ whole genome shotgun (WGS) entry which is preliminary data.</text>
</comment>
<dbReference type="Proteomes" id="UP000479710">
    <property type="component" value="Unassembled WGS sequence"/>
</dbReference>
<sequence length="151" mass="16269">MQCTPPRNSAEASSHPRFSASRRRIALSSRFSAATVASRFHAASLRFPAFPRRHRDASRGSRARETAVLSPVAITVPSPPRAFSRFPAARLSPSGNPRAQPRSHSCLITVGLAGHSPSPGMPSHESALPPHHRMHASTPSQLLPARRVPLP</sequence>
<evidence type="ECO:0000313" key="3">
    <source>
        <dbReference type="Proteomes" id="UP000479710"/>
    </source>
</evidence>
<reference evidence="2 3" key="1">
    <citation type="submission" date="2019-11" db="EMBL/GenBank/DDBJ databases">
        <title>Whole genome sequence of Oryza granulata.</title>
        <authorList>
            <person name="Li W."/>
        </authorList>
    </citation>
    <scope>NUCLEOTIDE SEQUENCE [LARGE SCALE GENOMIC DNA]</scope>
    <source>
        <strain evidence="3">cv. Menghai</strain>
        <tissue evidence="2">Leaf</tissue>
    </source>
</reference>
<dbReference type="EMBL" id="SPHZ02000007">
    <property type="protein sequence ID" value="KAF0909098.1"/>
    <property type="molecule type" value="Genomic_DNA"/>
</dbReference>
<evidence type="ECO:0000256" key="1">
    <source>
        <dbReference type="SAM" id="MobiDB-lite"/>
    </source>
</evidence>
<feature type="region of interest" description="Disordered" evidence="1">
    <location>
        <begin position="87"/>
        <end position="151"/>
    </location>
</feature>
<feature type="compositionally biased region" description="Polar residues" evidence="1">
    <location>
        <begin position="1"/>
        <end position="12"/>
    </location>
</feature>
<gene>
    <name evidence="2" type="ORF">E2562_031354</name>
</gene>